<dbReference type="InterPro" id="IPR007693">
    <property type="entry name" value="DNA_helicase_DnaB-like_N"/>
</dbReference>
<dbReference type="GO" id="GO:0016887">
    <property type="term" value="F:ATP hydrolysis activity"/>
    <property type="evidence" value="ECO:0007669"/>
    <property type="project" value="RHEA"/>
</dbReference>
<evidence type="ECO:0000256" key="3">
    <source>
        <dbReference type="ARBA" id="ARBA00022705"/>
    </source>
</evidence>
<dbReference type="InterPro" id="IPR036185">
    <property type="entry name" value="DNA_heli_DnaB-like_N_sf"/>
</dbReference>
<keyword evidence="3 12" id="KW-0235">DNA replication</keyword>
<evidence type="ECO:0000256" key="8">
    <source>
        <dbReference type="ARBA" id="ARBA00023125"/>
    </source>
</evidence>
<dbReference type="Gene3D" id="1.10.860.10">
    <property type="entry name" value="DNAb Helicase, Chain A"/>
    <property type="match status" value="1"/>
</dbReference>
<dbReference type="InterPro" id="IPR016136">
    <property type="entry name" value="DNA_helicase_N/primase_C"/>
</dbReference>
<feature type="domain" description="SF4 helicase" evidence="13">
    <location>
        <begin position="177"/>
        <end position="442"/>
    </location>
</feature>
<evidence type="ECO:0000256" key="12">
    <source>
        <dbReference type="RuleBase" id="RU362085"/>
    </source>
</evidence>
<comment type="similarity">
    <text evidence="1 12">Belongs to the helicase family. DnaB subfamily.</text>
</comment>
<keyword evidence="9" id="KW-0413">Isomerase</keyword>
<dbReference type="PANTHER" id="PTHR30153:SF2">
    <property type="entry name" value="REPLICATIVE DNA HELICASE"/>
    <property type="match status" value="1"/>
</dbReference>
<dbReference type="GO" id="GO:0006269">
    <property type="term" value="P:DNA replication, synthesis of primer"/>
    <property type="evidence" value="ECO:0007669"/>
    <property type="project" value="UniProtKB-UniRule"/>
</dbReference>
<organism evidence="14">
    <name type="scientific">Bifidobacterium breve</name>
    <dbReference type="NCBI Taxonomy" id="1685"/>
    <lineage>
        <taxon>Bacteria</taxon>
        <taxon>Bacillati</taxon>
        <taxon>Actinomycetota</taxon>
        <taxon>Actinomycetes</taxon>
        <taxon>Bifidobacteriales</taxon>
        <taxon>Bifidobacteriaceae</taxon>
        <taxon>Bifidobacterium</taxon>
    </lineage>
</organism>
<dbReference type="PANTHER" id="PTHR30153">
    <property type="entry name" value="REPLICATIVE DNA HELICASE DNAB"/>
    <property type="match status" value="1"/>
</dbReference>
<keyword evidence="8 12" id="KW-0238">DNA-binding</keyword>
<dbReference type="AlphaFoldDB" id="A0A0A0V187"/>
<evidence type="ECO:0000259" key="13">
    <source>
        <dbReference type="PROSITE" id="PS51199"/>
    </source>
</evidence>
<name>A0A0A0V187_BIFBR</name>
<protein>
    <recommendedName>
        <fullName evidence="11 12">Replicative DNA helicase</fullName>
        <ecNumber evidence="11 12">5.6.2.3</ecNumber>
    </recommendedName>
</protein>
<dbReference type="InterPro" id="IPR027417">
    <property type="entry name" value="P-loop_NTPase"/>
</dbReference>
<dbReference type="GO" id="GO:1990077">
    <property type="term" value="C:primosome complex"/>
    <property type="evidence" value="ECO:0007669"/>
    <property type="project" value="UniProtKB-UniRule"/>
</dbReference>
<evidence type="ECO:0000256" key="10">
    <source>
        <dbReference type="ARBA" id="ARBA00048954"/>
    </source>
</evidence>
<dbReference type="CDD" id="cd00984">
    <property type="entry name" value="DnaB_C"/>
    <property type="match status" value="1"/>
</dbReference>
<keyword evidence="6 12" id="KW-0347">Helicase</keyword>
<evidence type="ECO:0000256" key="9">
    <source>
        <dbReference type="ARBA" id="ARBA00023235"/>
    </source>
</evidence>
<dbReference type="InterPro" id="IPR007694">
    <property type="entry name" value="DNA_helicase_DnaB-like_C"/>
</dbReference>
<dbReference type="NCBIfam" id="TIGR00665">
    <property type="entry name" value="DnaB"/>
    <property type="match status" value="1"/>
</dbReference>
<dbReference type="SUPFAM" id="SSF52540">
    <property type="entry name" value="P-loop containing nucleoside triphosphate hydrolases"/>
    <property type="match status" value="1"/>
</dbReference>
<dbReference type="FunFam" id="3.40.50.300:FF:000351">
    <property type="entry name" value="Replicative DNA helicase"/>
    <property type="match status" value="1"/>
</dbReference>
<comment type="catalytic activity">
    <reaction evidence="10 12">
        <text>ATP + H2O = ADP + phosphate + H(+)</text>
        <dbReference type="Rhea" id="RHEA:13065"/>
        <dbReference type="ChEBI" id="CHEBI:15377"/>
        <dbReference type="ChEBI" id="CHEBI:15378"/>
        <dbReference type="ChEBI" id="CHEBI:30616"/>
        <dbReference type="ChEBI" id="CHEBI:43474"/>
        <dbReference type="ChEBI" id="CHEBI:456216"/>
        <dbReference type="EC" id="5.6.2.3"/>
    </reaction>
</comment>
<gene>
    <name evidence="14" type="ORF">B7017_p0073</name>
</gene>
<reference evidence="14" key="1">
    <citation type="journal article" date="2015" name="Appl. Environ. Microbiol.">
        <title>Discovery of a conjugative megaplasmid in Bifidobacterium breve.</title>
        <authorList>
            <person name="Bottacini F."/>
            <person name="O'Connell Motherway M."/>
            <person name="Casey E."/>
            <person name="McDonnell B."/>
            <person name="Mahony J."/>
            <person name="Ventura M."/>
            <person name="van Sinderen D."/>
        </authorList>
    </citation>
    <scope>NUCLEOTIDE SEQUENCE</scope>
    <source>
        <strain evidence="14">JCM 7017</strain>
        <plasmid evidence="14">megaplasmid pMP7017</plasmid>
    </source>
</reference>
<dbReference type="InterPro" id="IPR007692">
    <property type="entry name" value="DNA_helicase_DnaB"/>
</dbReference>
<keyword evidence="7 12" id="KW-0067">ATP-binding</keyword>
<sequence length="446" mass="50466">MSDIFNQEPPHKDDAERTVLGAMLQSRDAVDEARQKLTENDFYQPNHRTIWQTICELNDKHGNVDVTLLCSTLNERKMLDRVGGIDYVSKLVDSAPTTSNVSVYAGMVKDTAKRRDIVRIGTKITQLGYTPDAETDSIIGAALDEAFHIGDDDSSTDYRDIYTVSTDMLDHLDKIAKGEIEEGVHTGFRDIDDVTHGLQPGQMIVVAGRPAMGKSTLGMDFARHAAIHDNMCSVVFSLEMSREEIAQRLFAAETNIPLNVFRDPTQMTDERWDAVNDLWKKLEEKPLYIDDSANLKIPDIRAKCRRLKETKDLKLVVVDYLQLMSSGRMTENRQQEVSDFSRQFKLLAKELQVPVVILSQLNRNVEMRADKVPQMSDLRESGSIEQDADVVFLVHRPDAYDKEDRPGEADIIMAKHRNGPTETFHLAFLGRNSKFKDMPQDYTAGI</sequence>
<dbReference type="Pfam" id="PF03796">
    <property type="entry name" value="DnaB_C"/>
    <property type="match status" value="1"/>
</dbReference>
<dbReference type="EMBL" id="KM406416">
    <property type="protein sequence ID" value="AIW55127.1"/>
    <property type="molecule type" value="Genomic_DNA"/>
</dbReference>
<evidence type="ECO:0000256" key="6">
    <source>
        <dbReference type="ARBA" id="ARBA00022806"/>
    </source>
</evidence>
<dbReference type="GO" id="GO:0003677">
    <property type="term" value="F:DNA binding"/>
    <property type="evidence" value="ECO:0007669"/>
    <property type="project" value="UniProtKB-UniRule"/>
</dbReference>
<evidence type="ECO:0000256" key="2">
    <source>
        <dbReference type="ARBA" id="ARBA00022515"/>
    </source>
</evidence>
<keyword evidence="2 12" id="KW-0639">Primosome</keyword>
<evidence type="ECO:0000256" key="1">
    <source>
        <dbReference type="ARBA" id="ARBA00008428"/>
    </source>
</evidence>
<dbReference type="SUPFAM" id="SSF48024">
    <property type="entry name" value="N-terminal domain of DnaB helicase"/>
    <property type="match status" value="1"/>
</dbReference>
<keyword evidence="14" id="KW-0614">Plasmid</keyword>
<evidence type="ECO:0000256" key="5">
    <source>
        <dbReference type="ARBA" id="ARBA00022801"/>
    </source>
</evidence>
<dbReference type="Gene3D" id="3.40.50.300">
    <property type="entry name" value="P-loop containing nucleotide triphosphate hydrolases"/>
    <property type="match status" value="1"/>
</dbReference>
<comment type="function">
    <text evidence="12">The main replicative DNA helicase, it participates in initiation and elongation during chromosome replication. Travels ahead of the DNA replisome, separating dsDNA into templates for DNA synthesis. A processive ATP-dependent 5'-3' DNA helicase it has DNA-dependent ATPase activity.</text>
</comment>
<dbReference type="GO" id="GO:0005524">
    <property type="term" value="F:ATP binding"/>
    <property type="evidence" value="ECO:0007669"/>
    <property type="project" value="UniProtKB-UniRule"/>
</dbReference>
<keyword evidence="4 12" id="KW-0547">Nucleotide-binding</keyword>
<dbReference type="GO" id="GO:0043139">
    <property type="term" value="F:5'-3' DNA helicase activity"/>
    <property type="evidence" value="ECO:0007669"/>
    <property type="project" value="UniProtKB-EC"/>
</dbReference>
<dbReference type="Pfam" id="PF00772">
    <property type="entry name" value="DnaB"/>
    <property type="match status" value="1"/>
</dbReference>
<evidence type="ECO:0000313" key="14">
    <source>
        <dbReference type="EMBL" id="AIW55127.1"/>
    </source>
</evidence>
<evidence type="ECO:0000256" key="7">
    <source>
        <dbReference type="ARBA" id="ARBA00022840"/>
    </source>
</evidence>
<evidence type="ECO:0000256" key="4">
    <source>
        <dbReference type="ARBA" id="ARBA00022741"/>
    </source>
</evidence>
<dbReference type="EC" id="5.6.2.3" evidence="11 12"/>
<geneLocation type="plasmid" evidence="14">
    <name>megaplasmid pMP7017</name>
</geneLocation>
<dbReference type="PROSITE" id="PS51199">
    <property type="entry name" value="SF4_HELICASE"/>
    <property type="match status" value="1"/>
</dbReference>
<dbReference type="RefSeq" id="WP_052791075.1">
    <property type="nucleotide sequence ID" value="NZ_JAWWYB010000005.1"/>
</dbReference>
<accession>A0A0A0V187</accession>
<dbReference type="GO" id="GO:0005829">
    <property type="term" value="C:cytosol"/>
    <property type="evidence" value="ECO:0007669"/>
    <property type="project" value="TreeGrafter"/>
</dbReference>
<keyword evidence="5 12" id="KW-0378">Hydrolase</keyword>
<proteinExistence type="inferred from homology"/>
<evidence type="ECO:0000256" key="11">
    <source>
        <dbReference type="NCBIfam" id="TIGR00665"/>
    </source>
</evidence>